<dbReference type="Gene3D" id="3.40.630.30">
    <property type="match status" value="1"/>
</dbReference>
<evidence type="ECO:0000313" key="2">
    <source>
        <dbReference type="EMBL" id="KNG94697.1"/>
    </source>
</evidence>
<reference evidence="2 3" key="1">
    <citation type="journal article" date="2015" name="Int. J. Syst. Evol. Microbiol.">
        <title>Aestuariivita atlantica sp. nov., isolated from deep sea sediment of the Atlantic Ocean.</title>
        <authorList>
            <person name="Li G."/>
            <person name="Lai Q."/>
            <person name="Du Y."/>
            <person name="Liu X."/>
            <person name="Sun F."/>
            <person name="Shao Z."/>
        </authorList>
    </citation>
    <scope>NUCLEOTIDE SEQUENCE [LARGE SCALE GENOMIC DNA]</scope>
    <source>
        <strain evidence="2 3">22II-S11-z3</strain>
    </source>
</reference>
<proteinExistence type="predicted"/>
<dbReference type="PROSITE" id="PS51186">
    <property type="entry name" value="GNAT"/>
    <property type="match status" value="1"/>
</dbReference>
<dbReference type="Proteomes" id="UP000036938">
    <property type="component" value="Unassembled WGS sequence"/>
</dbReference>
<dbReference type="AlphaFoldDB" id="A0A0L1JSL6"/>
<dbReference type="PATRIC" id="fig|1317121.7.peg.1317"/>
<gene>
    <name evidence="2" type="ORF">ATO11_04715</name>
</gene>
<dbReference type="SUPFAM" id="SSF55729">
    <property type="entry name" value="Acyl-CoA N-acyltransferases (Nat)"/>
    <property type="match status" value="1"/>
</dbReference>
<dbReference type="PANTHER" id="PTHR43072">
    <property type="entry name" value="N-ACETYLTRANSFERASE"/>
    <property type="match status" value="1"/>
</dbReference>
<dbReference type="Pfam" id="PF00583">
    <property type="entry name" value="Acetyltransf_1"/>
    <property type="match status" value="1"/>
</dbReference>
<dbReference type="RefSeq" id="WP_050529681.1">
    <property type="nucleotide sequence ID" value="NZ_AQQZ01000002.1"/>
</dbReference>
<name>A0A0L1JSL6_9RHOB</name>
<dbReference type="EMBL" id="AQQZ01000002">
    <property type="protein sequence ID" value="KNG94697.1"/>
    <property type="molecule type" value="Genomic_DNA"/>
</dbReference>
<keyword evidence="2" id="KW-0808">Transferase</keyword>
<dbReference type="InterPro" id="IPR016181">
    <property type="entry name" value="Acyl_CoA_acyltransferase"/>
</dbReference>
<evidence type="ECO:0000259" key="1">
    <source>
        <dbReference type="PROSITE" id="PS51186"/>
    </source>
</evidence>
<dbReference type="OrthoDB" id="7301318at2"/>
<organism evidence="2 3">
    <name type="scientific">Pseudaestuariivita atlantica</name>
    <dbReference type="NCBI Taxonomy" id="1317121"/>
    <lineage>
        <taxon>Bacteria</taxon>
        <taxon>Pseudomonadati</taxon>
        <taxon>Pseudomonadota</taxon>
        <taxon>Alphaproteobacteria</taxon>
        <taxon>Rhodobacterales</taxon>
        <taxon>Paracoccaceae</taxon>
        <taxon>Pseudaestuariivita</taxon>
    </lineage>
</organism>
<feature type="domain" description="N-acetyltransferase" evidence="1">
    <location>
        <begin position="108"/>
        <end position="244"/>
    </location>
</feature>
<dbReference type="InterPro" id="IPR000182">
    <property type="entry name" value="GNAT_dom"/>
</dbReference>
<keyword evidence="3" id="KW-1185">Reference proteome</keyword>
<accession>A0A0L1JSL6</accession>
<evidence type="ECO:0000313" key="3">
    <source>
        <dbReference type="Proteomes" id="UP000036938"/>
    </source>
</evidence>
<dbReference type="GO" id="GO:0016747">
    <property type="term" value="F:acyltransferase activity, transferring groups other than amino-acyl groups"/>
    <property type="evidence" value="ECO:0007669"/>
    <property type="project" value="InterPro"/>
</dbReference>
<protein>
    <submittedName>
        <fullName evidence="2">Acetyltransferase</fullName>
    </submittedName>
</protein>
<dbReference type="CDD" id="cd04301">
    <property type="entry name" value="NAT_SF"/>
    <property type="match status" value="1"/>
</dbReference>
<dbReference type="PANTHER" id="PTHR43072:SF60">
    <property type="entry name" value="L-2,4-DIAMINOBUTYRIC ACID ACETYLTRANSFERASE"/>
    <property type="match status" value="1"/>
</dbReference>
<comment type="caution">
    <text evidence="2">The sequence shown here is derived from an EMBL/GenBank/DDBJ whole genome shotgun (WGS) entry which is preliminary data.</text>
</comment>
<sequence>MTDPSLLPRLCAAIHGTWPAKSTRRLGPFTLRDGDGGGQRVSAATCDEAGTAGPDESALDDAIAAMARPLFMVRPGQSALDAALAARGFALKDPTDILVTPTDRLTGTPVPRVTTFAIWEPLQIMRDIWAEGGTDAARLRVMDRAPGPKTGILGRIDDQPAAAAFVAIHDGIAMLHALEIRPAHRRKGLAVWMMRQAAIWAADHGAAQFSVLVTAANAPAQALYASLGLTHVGQYHYRIKDQAP</sequence>
<dbReference type="STRING" id="1317121.ATO11_04715"/>